<name>A0A6I4YH20_9DEIO</name>
<keyword evidence="2" id="KW-1185">Reference proteome</keyword>
<accession>A0A6I4YH20</accession>
<evidence type="ECO:0000313" key="1">
    <source>
        <dbReference type="EMBL" id="MXV21669.1"/>
    </source>
</evidence>
<comment type="caution">
    <text evidence="1">The sequence shown here is derived from an EMBL/GenBank/DDBJ whole genome shotgun (WGS) entry which is preliminary data.</text>
</comment>
<dbReference type="Proteomes" id="UP000430519">
    <property type="component" value="Unassembled WGS sequence"/>
</dbReference>
<organism evidence="1 2">
    <name type="scientific">Deinococcus xianganensis</name>
    <dbReference type="NCBI Taxonomy" id="1507289"/>
    <lineage>
        <taxon>Bacteria</taxon>
        <taxon>Thermotogati</taxon>
        <taxon>Deinococcota</taxon>
        <taxon>Deinococci</taxon>
        <taxon>Deinococcales</taxon>
        <taxon>Deinococcaceae</taxon>
        <taxon>Deinococcus</taxon>
    </lineage>
</organism>
<gene>
    <name evidence="1" type="ORF">GLX28_18785</name>
</gene>
<reference evidence="1 2" key="1">
    <citation type="submission" date="2019-11" db="EMBL/GenBank/DDBJ databases">
        <title>Genome sequence of Deinococcus xianganensis Y35, AI-2 producing algicidal bacterium, isolated from lake water.</title>
        <authorList>
            <person name="Li Y."/>
        </authorList>
    </citation>
    <scope>NUCLEOTIDE SEQUENCE [LARGE SCALE GENOMIC DNA]</scope>
    <source>
        <strain evidence="1 2">Y35</strain>
    </source>
</reference>
<evidence type="ECO:0000313" key="2">
    <source>
        <dbReference type="Proteomes" id="UP000430519"/>
    </source>
</evidence>
<dbReference type="EMBL" id="WVHK01000117">
    <property type="protein sequence ID" value="MXV21669.1"/>
    <property type="molecule type" value="Genomic_DNA"/>
</dbReference>
<sequence length="110" mass="12565">MDGEVPGEQGQLEVKTVQVELYLRVENNNSFVRGKGRSREEIEARVLSRYGMRKGGKDSWTYTLTIPYTTDEELEGIIAEIFQEAECIADLRNGFTEGDMREIGGQERSW</sequence>
<proteinExistence type="predicted"/>
<protein>
    <submittedName>
        <fullName evidence="1">Uncharacterized protein</fullName>
    </submittedName>
</protein>
<dbReference type="AlphaFoldDB" id="A0A6I4YH20"/>
<dbReference type="RefSeq" id="WP_160982077.1">
    <property type="nucleotide sequence ID" value="NZ_WVHK01000117.1"/>
</dbReference>